<name>A0ABW4ZXD5_9BACL</name>
<dbReference type="PANTHER" id="PTHR41786">
    <property type="entry name" value="MOTILITY ACCESSORY FACTOR MAF"/>
    <property type="match status" value="1"/>
</dbReference>
<evidence type="ECO:0000313" key="3">
    <source>
        <dbReference type="EMBL" id="MFD2170098.1"/>
    </source>
</evidence>
<comment type="caution">
    <text evidence="3">The sequence shown here is derived from an EMBL/GenBank/DDBJ whole genome shotgun (WGS) entry which is preliminary data.</text>
</comment>
<dbReference type="Pfam" id="PF01973">
    <property type="entry name" value="MptE-like"/>
    <property type="match status" value="1"/>
</dbReference>
<keyword evidence="4" id="KW-1185">Reference proteome</keyword>
<evidence type="ECO:0000259" key="2">
    <source>
        <dbReference type="Pfam" id="PF20157"/>
    </source>
</evidence>
<sequence>MDPTLELASLAESNQAALREAHPQLFERFVAVKREQADLLARAESSKAGVPTLFLKRGEVSGHFHSRFQPLVEAKRWADSQGEEKSETLAVMGMGLGYHLSALREAVGADVELLVVEPSWDVFAAAMGAVDLRDLLGDPKLHLIVGGNARELARELGGHLSKRLFEVKWLEWPAFRRFYGSEYMQEFSTELSRTMRDARLDQNTVLYFQRDWPRNMLYNLPTILKNPGINALQDKFKNRPAIIVSAGPSLAKNVDLLHELKGKALILCVDTAYRVLQNKGIQPDLIFSLDGSELNYRHFTNVVPEDIPLVMVPNVHHKIIEEYGARCFSANNFDLLIAEVIKQVKPRGLLSVSGSVATLAFSTACRMECDPVIFIGQDLAYPGGQAYSQGTMFEKMTKSMENGYRMRHVEGIDGQPVLTDGQLDSFRVWFEGQIEEYETERTFIDATEGGAKIKGTAIMTLREAADRHCTAPFEIKRVIDEAAEQPAEDLAASLEVMQRMSRTLHQIRRLAKLALFHNQELRDLYKVRRLRTNKVAVASAALDRIEDNIKRLNQHRWLDAPLQHLLLIVTKGKLSQAPEEETDHAKAMRITENAELLYTGMVHAAEELLGHIKVALSRMEPEAKQGENAR</sequence>
<protein>
    <submittedName>
        <fullName evidence="3">6-hydroxymethylpterin diphosphokinase MptE-like protein</fullName>
    </submittedName>
</protein>
<feature type="domain" description="Glycosyltransferase Maf N-terminal" evidence="2">
    <location>
        <begin position="64"/>
        <end position="163"/>
    </location>
</feature>
<dbReference type="InterPro" id="IPR002826">
    <property type="entry name" value="MptE-like"/>
</dbReference>
<evidence type="ECO:0000313" key="4">
    <source>
        <dbReference type="Proteomes" id="UP001597343"/>
    </source>
</evidence>
<feature type="domain" description="6-hydroxymethylpterin diphosphokinase MptE-like" evidence="1">
    <location>
        <begin position="214"/>
        <end position="382"/>
    </location>
</feature>
<dbReference type="Pfam" id="PF20157">
    <property type="entry name" value="Maf_flag10_N"/>
    <property type="match status" value="1"/>
</dbReference>
<dbReference type="Proteomes" id="UP001597343">
    <property type="component" value="Unassembled WGS sequence"/>
</dbReference>
<reference evidence="4" key="1">
    <citation type="journal article" date="2019" name="Int. J. Syst. Evol. Microbiol.">
        <title>The Global Catalogue of Microorganisms (GCM) 10K type strain sequencing project: providing services to taxonomists for standard genome sequencing and annotation.</title>
        <authorList>
            <consortium name="The Broad Institute Genomics Platform"/>
            <consortium name="The Broad Institute Genome Sequencing Center for Infectious Disease"/>
            <person name="Wu L."/>
            <person name="Ma J."/>
        </authorList>
    </citation>
    <scope>NUCLEOTIDE SEQUENCE [LARGE SCALE GENOMIC DNA]</scope>
    <source>
        <strain evidence="4">CGMCC 1.13574</strain>
    </source>
</reference>
<organism evidence="3 4">
    <name type="scientific">Tumebacillus lipolyticus</name>
    <dbReference type="NCBI Taxonomy" id="1280370"/>
    <lineage>
        <taxon>Bacteria</taxon>
        <taxon>Bacillati</taxon>
        <taxon>Bacillota</taxon>
        <taxon>Bacilli</taxon>
        <taxon>Bacillales</taxon>
        <taxon>Alicyclobacillaceae</taxon>
        <taxon>Tumebacillus</taxon>
    </lineage>
</organism>
<dbReference type="PANTHER" id="PTHR41786:SF1">
    <property type="entry name" value="6-HYDROXYMETHYLPTERIN DIPHOSPHOKINASE MPTE-LIKE DOMAIN-CONTAINING PROTEIN"/>
    <property type="match status" value="1"/>
</dbReference>
<dbReference type="EMBL" id="JBHUIO010000005">
    <property type="protein sequence ID" value="MFD2170098.1"/>
    <property type="molecule type" value="Genomic_DNA"/>
</dbReference>
<evidence type="ECO:0000259" key="1">
    <source>
        <dbReference type="Pfam" id="PF01973"/>
    </source>
</evidence>
<gene>
    <name evidence="3" type="ORF">ACFSOY_08825</name>
</gene>
<proteinExistence type="predicted"/>
<dbReference type="InterPro" id="IPR045376">
    <property type="entry name" value="Maf_N"/>
</dbReference>
<dbReference type="RefSeq" id="WP_386045764.1">
    <property type="nucleotide sequence ID" value="NZ_JBHUIO010000005.1"/>
</dbReference>
<accession>A0ABW4ZXD5</accession>